<sequence length="314" mass="34935">MTIAQAFDAIAQLGQRAPELAMYQDEPPQMASGSAGKNGYLHLSFAQRGERSVLADMDRRAPSLVQRALYWDESMPQMPCVFMISTSGCVLQGDRLMLDIHMAPGACAHVTTQSATKIHAMTHNYAIQRQQIVLQEESYLELMPDPTIPHSGSRFLSDTHITQHPTATLLYSEILASGRKHHPADRGFRFTLWSSHICASRPSGEEIFSERYVLRPDSQPLNGCGVMGPFNVFGNVILLTPVRYHACILARTRPRYHPDAGIACGASLLPNEGGLIFKVLGMEPRHVKSAIREFWQIVREEIIGVGLSAPFLWR</sequence>
<comment type="function">
    <text evidence="4">Required for maturation of urease via the functional incorporation of the urease nickel metallocenter.</text>
</comment>
<comment type="subcellular location">
    <subcellularLocation>
        <location evidence="4">Cytoplasm</location>
    </subcellularLocation>
</comment>
<accession>A0A4P8YQB9</accession>
<keyword evidence="2 4" id="KW-0996">Nickel insertion</keyword>
<protein>
    <recommendedName>
        <fullName evidence="4">Urease accessory protein UreD</fullName>
    </recommendedName>
</protein>
<dbReference type="RefSeq" id="WP_138098826.1">
    <property type="nucleotide sequence ID" value="NZ_CP040428.1"/>
</dbReference>
<dbReference type="OrthoDB" id="9807968at2"/>
<dbReference type="GO" id="GO:0005737">
    <property type="term" value="C:cytoplasm"/>
    <property type="evidence" value="ECO:0007669"/>
    <property type="project" value="UniProtKB-SubCell"/>
</dbReference>
<evidence type="ECO:0000313" key="5">
    <source>
        <dbReference type="EMBL" id="QCT22316.1"/>
    </source>
</evidence>
<evidence type="ECO:0000256" key="3">
    <source>
        <dbReference type="ARBA" id="ARBA00023186"/>
    </source>
</evidence>
<dbReference type="GO" id="GO:0016151">
    <property type="term" value="F:nickel cation binding"/>
    <property type="evidence" value="ECO:0007669"/>
    <property type="project" value="UniProtKB-UniRule"/>
</dbReference>
<name>A0A4P8YQB9_9ENTR</name>
<organism evidence="5 6">
    <name type="scientific">Jejubacter calystegiae</name>
    <dbReference type="NCBI Taxonomy" id="2579935"/>
    <lineage>
        <taxon>Bacteria</taxon>
        <taxon>Pseudomonadati</taxon>
        <taxon>Pseudomonadota</taxon>
        <taxon>Gammaproteobacteria</taxon>
        <taxon>Enterobacterales</taxon>
        <taxon>Enterobacteriaceae</taxon>
        <taxon>Jejubacter</taxon>
    </lineage>
</organism>
<evidence type="ECO:0000256" key="1">
    <source>
        <dbReference type="ARBA" id="ARBA00007177"/>
    </source>
</evidence>
<keyword evidence="3 4" id="KW-0143">Chaperone</keyword>
<comment type="similarity">
    <text evidence="1 4">Belongs to the UreD family.</text>
</comment>
<comment type="subunit">
    <text evidence="4">UreD, UreF and UreG form a complex that acts as a GTP-hydrolysis-dependent molecular chaperone, activating the urease apoprotein by helping to assemble the nickel containing metallocenter of UreC. The UreE protein probably delivers the nickel.</text>
</comment>
<evidence type="ECO:0000313" key="6">
    <source>
        <dbReference type="Proteomes" id="UP000302163"/>
    </source>
</evidence>
<keyword evidence="4" id="KW-0963">Cytoplasm</keyword>
<evidence type="ECO:0000256" key="2">
    <source>
        <dbReference type="ARBA" id="ARBA00022988"/>
    </source>
</evidence>
<keyword evidence="6" id="KW-1185">Reference proteome</keyword>
<proteinExistence type="inferred from homology"/>
<dbReference type="AlphaFoldDB" id="A0A4P8YQB9"/>
<dbReference type="EMBL" id="CP040428">
    <property type="protein sequence ID" value="QCT22316.1"/>
    <property type="molecule type" value="Genomic_DNA"/>
</dbReference>
<dbReference type="PANTHER" id="PTHR33643">
    <property type="entry name" value="UREASE ACCESSORY PROTEIN D"/>
    <property type="match status" value="1"/>
</dbReference>
<dbReference type="InterPro" id="IPR002669">
    <property type="entry name" value="UreD"/>
</dbReference>
<dbReference type="HAMAP" id="MF_01384">
    <property type="entry name" value="UreD"/>
    <property type="match status" value="1"/>
</dbReference>
<dbReference type="KEGG" id="izh:FEM41_23055"/>
<dbReference type="Pfam" id="PF01774">
    <property type="entry name" value="UreD"/>
    <property type="match status" value="1"/>
</dbReference>
<dbReference type="Proteomes" id="UP000302163">
    <property type="component" value="Chromosome"/>
</dbReference>
<evidence type="ECO:0000256" key="4">
    <source>
        <dbReference type="HAMAP-Rule" id="MF_01384"/>
    </source>
</evidence>
<reference evidence="5 6" key="1">
    <citation type="submission" date="2019-05" db="EMBL/GenBank/DDBJ databases">
        <title>Complete genome sequence of Izhakiella calystegiae KSNA2, an endophyte isolated from beach morning glory (Calystegia soldanella).</title>
        <authorList>
            <person name="Jiang L."/>
            <person name="Jeong J.C."/>
            <person name="Kim C.Y."/>
            <person name="Kim D.H."/>
            <person name="Kim S.W."/>
            <person name="Lee j."/>
        </authorList>
    </citation>
    <scope>NUCLEOTIDE SEQUENCE [LARGE SCALE GENOMIC DNA]</scope>
    <source>
        <strain evidence="5 6">KSNA2</strain>
    </source>
</reference>
<gene>
    <name evidence="4" type="primary">ureD</name>
    <name evidence="5" type="ORF">FEM41_23055</name>
</gene>
<dbReference type="PANTHER" id="PTHR33643:SF1">
    <property type="entry name" value="UREASE ACCESSORY PROTEIN D"/>
    <property type="match status" value="1"/>
</dbReference>